<dbReference type="RefSeq" id="XP_007733256.1">
    <property type="nucleotide sequence ID" value="XM_007735066.1"/>
</dbReference>
<evidence type="ECO:0000313" key="3">
    <source>
        <dbReference type="Proteomes" id="UP000019478"/>
    </source>
</evidence>
<feature type="domain" description="DUF7053" evidence="1">
    <location>
        <begin position="36"/>
        <end position="224"/>
    </location>
</feature>
<dbReference type="OrthoDB" id="4153721at2759"/>
<dbReference type="InterPro" id="IPR055481">
    <property type="entry name" value="DUF7053"/>
</dbReference>
<evidence type="ECO:0000313" key="2">
    <source>
        <dbReference type="EMBL" id="EXJ84271.1"/>
    </source>
</evidence>
<dbReference type="GeneID" id="19169056"/>
<dbReference type="AlphaFoldDB" id="W9Y4W8"/>
<dbReference type="HOGENOM" id="CLU_1152297_0_0_1"/>
<dbReference type="Pfam" id="PF23155">
    <property type="entry name" value="DUF7053"/>
    <property type="match status" value="1"/>
</dbReference>
<evidence type="ECO:0000259" key="1">
    <source>
        <dbReference type="Pfam" id="PF23155"/>
    </source>
</evidence>
<sequence>MSFLQTSFKTGYITDLILPPTPEGKTLADVYNAGVEVALSMAQTPEQMSALNPFVYSVKTMAPTDPHAVDASALAAHFAVDLDAPYAAGSFVHYEIKDKVPVALGYSADLTYYSAIRRTSEGIEALTNPGSGVLLHGRWMIKAGMGDGAGNEGRIGNVAVDAPDGTVDANASAHTQTGTGIATGTDGRVINLLETNTISCSVLVAWFIRASMDKAHRTAHQRFKDLWTQKMGERGFPST</sequence>
<dbReference type="STRING" id="1182542.W9Y4W8"/>
<protein>
    <recommendedName>
        <fullName evidence="1">DUF7053 domain-containing protein</fullName>
    </recommendedName>
</protein>
<proteinExistence type="predicted"/>
<dbReference type="Proteomes" id="UP000019478">
    <property type="component" value="Unassembled WGS sequence"/>
</dbReference>
<accession>W9Y4W8</accession>
<reference evidence="2 3" key="1">
    <citation type="submission" date="2013-03" db="EMBL/GenBank/DDBJ databases">
        <title>The Genome Sequence of Capronia epimyces CBS 606.96.</title>
        <authorList>
            <consortium name="The Broad Institute Genomics Platform"/>
            <person name="Cuomo C."/>
            <person name="de Hoog S."/>
            <person name="Gorbushina A."/>
            <person name="Walker B."/>
            <person name="Young S.K."/>
            <person name="Zeng Q."/>
            <person name="Gargeya S."/>
            <person name="Fitzgerald M."/>
            <person name="Haas B."/>
            <person name="Abouelleil A."/>
            <person name="Allen A.W."/>
            <person name="Alvarado L."/>
            <person name="Arachchi H.M."/>
            <person name="Berlin A.M."/>
            <person name="Chapman S.B."/>
            <person name="Gainer-Dewar J."/>
            <person name="Goldberg J."/>
            <person name="Griggs A."/>
            <person name="Gujja S."/>
            <person name="Hansen M."/>
            <person name="Howarth C."/>
            <person name="Imamovic A."/>
            <person name="Ireland A."/>
            <person name="Larimer J."/>
            <person name="McCowan C."/>
            <person name="Murphy C."/>
            <person name="Pearson M."/>
            <person name="Poon T.W."/>
            <person name="Priest M."/>
            <person name="Roberts A."/>
            <person name="Saif S."/>
            <person name="Shea T."/>
            <person name="Sisk P."/>
            <person name="Sykes S."/>
            <person name="Wortman J."/>
            <person name="Nusbaum C."/>
            <person name="Birren B."/>
        </authorList>
    </citation>
    <scope>NUCLEOTIDE SEQUENCE [LARGE SCALE GENOMIC DNA]</scope>
    <source>
        <strain evidence="2 3">CBS 606.96</strain>
    </source>
</reference>
<gene>
    <name evidence="2" type="ORF">A1O3_04938</name>
</gene>
<organism evidence="2 3">
    <name type="scientific">Capronia epimyces CBS 606.96</name>
    <dbReference type="NCBI Taxonomy" id="1182542"/>
    <lineage>
        <taxon>Eukaryota</taxon>
        <taxon>Fungi</taxon>
        <taxon>Dikarya</taxon>
        <taxon>Ascomycota</taxon>
        <taxon>Pezizomycotina</taxon>
        <taxon>Eurotiomycetes</taxon>
        <taxon>Chaetothyriomycetidae</taxon>
        <taxon>Chaetothyriales</taxon>
        <taxon>Herpotrichiellaceae</taxon>
        <taxon>Capronia</taxon>
    </lineage>
</organism>
<keyword evidence="3" id="KW-1185">Reference proteome</keyword>
<name>W9Y4W8_9EURO</name>
<comment type="caution">
    <text evidence="2">The sequence shown here is derived from an EMBL/GenBank/DDBJ whole genome shotgun (WGS) entry which is preliminary data.</text>
</comment>
<dbReference type="EMBL" id="AMGY01000004">
    <property type="protein sequence ID" value="EXJ84271.1"/>
    <property type="molecule type" value="Genomic_DNA"/>
</dbReference>